<sequence>MVDLPTFCIEHDVSMCFSERGGTPLMSWRSWPEPASRVVGVLETPSCPSWYLIKGRFPFILRQDKSFGLEAGGRIQTRRQGPRPGGRNPEPRSRNSEPGGRNPKVGDFVSITMVSSSLFNLEIHSLIGDISPGESAIILDPMQRRGRHASMGMCLVSSCTLDSVDLEDEMLPPWWGLVGVGRRFDGEARSVCIKGDASAHTPDSYAAPVAILGLSSGRTSVCVSGGSLVFVPVSLLRLAYLMLLEATSNAMMALRRAFLEDPGHVFPESEDLEIHPSKTHGSWVRFFINRRLYGLSSRNLETGWTFVLESEVWMDSRPGTRRL</sequence>
<proteinExistence type="predicted"/>
<accession>A0A8S9KXA9</accession>
<evidence type="ECO:0000313" key="2">
    <source>
        <dbReference type="EMBL" id="KAF2597963.1"/>
    </source>
</evidence>
<dbReference type="AlphaFoldDB" id="A0A8S9KXA9"/>
<dbReference type="EMBL" id="QGKW02000717">
    <property type="protein sequence ID" value="KAF2597963.1"/>
    <property type="molecule type" value="Genomic_DNA"/>
</dbReference>
<evidence type="ECO:0000313" key="3">
    <source>
        <dbReference type="Proteomes" id="UP000712281"/>
    </source>
</evidence>
<evidence type="ECO:0000256" key="1">
    <source>
        <dbReference type="SAM" id="MobiDB-lite"/>
    </source>
</evidence>
<gene>
    <name evidence="2" type="ORF">F2Q68_00011242</name>
</gene>
<feature type="region of interest" description="Disordered" evidence="1">
    <location>
        <begin position="71"/>
        <end position="106"/>
    </location>
</feature>
<name>A0A8S9KXA9_BRACR</name>
<organism evidence="2 3">
    <name type="scientific">Brassica cretica</name>
    <name type="common">Mustard</name>
    <dbReference type="NCBI Taxonomy" id="69181"/>
    <lineage>
        <taxon>Eukaryota</taxon>
        <taxon>Viridiplantae</taxon>
        <taxon>Streptophyta</taxon>
        <taxon>Embryophyta</taxon>
        <taxon>Tracheophyta</taxon>
        <taxon>Spermatophyta</taxon>
        <taxon>Magnoliopsida</taxon>
        <taxon>eudicotyledons</taxon>
        <taxon>Gunneridae</taxon>
        <taxon>Pentapetalae</taxon>
        <taxon>rosids</taxon>
        <taxon>malvids</taxon>
        <taxon>Brassicales</taxon>
        <taxon>Brassicaceae</taxon>
        <taxon>Brassiceae</taxon>
        <taxon>Brassica</taxon>
    </lineage>
</organism>
<dbReference type="Proteomes" id="UP000712281">
    <property type="component" value="Unassembled WGS sequence"/>
</dbReference>
<comment type="caution">
    <text evidence="2">The sequence shown here is derived from an EMBL/GenBank/DDBJ whole genome shotgun (WGS) entry which is preliminary data.</text>
</comment>
<protein>
    <submittedName>
        <fullName evidence="2">Uncharacterized protein</fullName>
    </submittedName>
</protein>
<reference evidence="2" key="1">
    <citation type="submission" date="2019-12" db="EMBL/GenBank/DDBJ databases">
        <title>Genome sequencing and annotation of Brassica cretica.</title>
        <authorList>
            <person name="Studholme D.J."/>
            <person name="Sarris P.F."/>
        </authorList>
    </citation>
    <scope>NUCLEOTIDE SEQUENCE</scope>
    <source>
        <strain evidence="2">PFS-001/15</strain>
        <tissue evidence="2">Leaf</tissue>
    </source>
</reference>